<evidence type="ECO:0000259" key="2">
    <source>
        <dbReference type="Pfam" id="PF03168"/>
    </source>
</evidence>
<accession>A0A918T002</accession>
<dbReference type="SUPFAM" id="SSF117070">
    <property type="entry name" value="LEA14-like"/>
    <property type="match status" value="1"/>
</dbReference>
<dbReference type="Gene3D" id="2.60.40.1820">
    <property type="match status" value="1"/>
</dbReference>
<sequence>MKAGRLAAMALLVAGLSACASGPVRRVSEPTARVQQLTVQPDGGWSAQLRIENFSSIPMRFDEVDVALAVDGRAAGRLTARPALTVGPESADIVTATLAPSVEAKLAIADALAGGRSVDYTLEGTVRATPDEGRQRTFDIRRSSALSPAPGLPGVLR</sequence>
<evidence type="ECO:0000313" key="4">
    <source>
        <dbReference type="Proteomes" id="UP000646426"/>
    </source>
</evidence>
<feature type="signal peptide" evidence="1">
    <location>
        <begin position="1"/>
        <end position="20"/>
    </location>
</feature>
<dbReference type="RefSeq" id="WP_189454192.1">
    <property type="nucleotide sequence ID" value="NZ_BMYD01000001.1"/>
</dbReference>
<evidence type="ECO:0000313" key="3">
    <source>
        <dbReference type="EMBL" id="GHA76097.1"/>
    </source>
</evidence>
<organism evidence="3 4">
    <name type="scientific">Cognatilysobacter bugurensis</name>
    <dbReference type="NCBI Taxonomy" id="543356"/>
    <lineage>
        <taxon>Bacteria</taxon>
        <taxon>Pseudomonadati</taxon>
        <taxon>Pseudomonadota</taxon>
        <taxon>Gammaproteobacteria</taxon>
        <taxon>Lysobacterales</taxon>
        <taxon>Lysobacteraceae</taxon>
        <taxon>Cognatilysobacter</taxon>
    </lineage>
</organism>
<evidence type="ECO:0000256" key="1">
    <source>
        <dbReference type="SAM" id="SignalP"/>
    </source>
</evidence>
<feature type="chain" id="PRO_5036919550" description="Late embryogenesis abundant protein LEA-2 subgroup domain-containing protein" evidence="1">
    <location>
        <begin position="21"/>
        <end position="157"/>
    </location>
</feature>
<gene>
    <name evidence="3" type="ORF">GCM10007067_11640</name>
</gene>
<dbReference type="PROSITE" id="PS51257">
    <property type="entry name" value="PROKAR_LIPOPROTEIN"/>
    <property type="match status" value="1"/>
</dbReference>
<comment type="caution">
    <text evidence="3">The sequence shown here is derived from an EMBL/GenBank/DDBJ whole genome shotgun (WGS) entry which is preliminary data.</text>
</comment>
<dbReference type="Pfam" id="PF03168">
    <property type="entry name" value="LEA_2"/>
    <property type="match status" value="1"/>
</dbReference>
<reference evidence="3" key="1">
    <citation type="journal article" date="2014" name="Int. J. Syst. Evol. Microbiol.">
        <title>Complete genome sequence of Corynebacterium casei LMG S-19264T (=DSM 44701T), isolated from a smear-ripened cheese.</title>
        <authorList>
            <consortium name="US DOE Joint Genome Institute (JGI-PGF)"/>
            <person name="Walter F."/>
            <person name="Albersmeier A."/>
            <person name="Kalinowski J."/>
            <person name="Ruckert C."/>
        </authorList>
    </citation>
    <scope>NUCLEOTIDE SEQUENCE</scope>
    <source>
        <strain evidence="3">KCTC 23077</strain>
    </source>
</reference>
<dbReference type="InterPro" id="IPR004864">
    <property type="entry name" value="LEA_2"/>
</dbReference>
<dbReference type="EMBL" id="BMYD01000001">
    <property type="protein sequence ID" value="GHA76097.1"/>
    <property type="molecule type" value="Genomic_DNA"/>
</dbReference>
<dbReference type="Proteomes" id="UP000646426">
    <property type="component" value="Unassembled WGS sequence"/>
</dbReference>
<keyword evidence="1" id="KW-0732">Signal</keyword>
<protein>
    <recommendedName>
        <fullName evidence="2">Late embryogenesis abundant protein LEA-2 subgroup domain-containing protein</fullName>
    </recommendedName>
</protein>
<reference evidence="3" key="2">
    <citation type="submission" date="2020-09" db="EMBL/GenBank/DDBJ databases">
        <authorList>
            <person name="Sun Q."/>
            <person name="Kim S."/>
        </authorList>
    </citation>
    <scope>NUCLEOTIDE SEQUENCE</scope>
    <source>
        <strain evidence="3">KCTC 23077</strain>
    </source>
</reference>
<proteinExistence type="predicted"/>
<dbReference type="AlphaFoldDB" id="A0A918T002"/>
<name>A0A918T002_9GAMM</name>
<keyword evidence="4" id="KW-1185">Reference proteome</keyword>
<feature type="domain" description="Late embryogenesis abundant protein LEA-2 subgroup" evidence="2">
    <location>
        <begin position="49"/>
        <end position="130"/>
    </location>
</feature>